<dbReference type="Proteomes" id="UP000046395">
    <property type="component" value="Unassembled WGS sequence"/>
</dbReference>
<name>A0A5S6QDC5_TRIMR</name>
<dbReference type="WBParaSite" id="TMUE_1000005228.1">
    <property type="protein sequence ID" value="TMUE_1000005228.1"/>
    <property type="gene ID" value="WBGene00289316"/>
</dbReference>
<dbReference type="STRING" id="70415.A0A5S6QDC5"/>
<dbReference type="PANTHER" id="PTHR15889">
    <property type="entry name" value="MITOCHONDRIAL RIBOSOMAL PROTEIN L37"/>
    <property type="match status" value="1"/>
</dbReference>
<sequence length="402" mass="45568">MVTKYRAVKQFGRFNTRKFKALYRAWLREPMPPFEIPAGVKALNVKIHDPNLLECPEPRSDPLTPVTDVPTEMCFTFDGTESLAEGANQALHLIKAVGHVGLPQMLMDKLSDVQFGDLEADMTKFIMQAYQWDSTLTKLPVRRDPTFWWYRWPRYYGIPSVRKSSILLDNFFRHSLVLAKLNGGFASPRCFRNAIIKQFVKKDGDLLCFTSKPYVALWAKSLLPPLSDASEVAETRNEKLASVHPVHPIVDLRKEFISEALSVYPAIHSCFAAIHTTFVIKDVDHRYPWTKNELAGNAILSCFANALAISNELYGVSVDVLPTPIVCQCVQCCENNFDFLLLQLNTTNISGNDGVKNIVWHDTGNRLFDAPPYWENVEDVKGLNPDVFKKFIALMLHSAKNE</sequence>
<protein>
    <submittedName>
        <fullName evidence="2">Uncharacterized protein</fullName>
    </submittedName>
</protein>
<accession>A0A5S6QDC5</accession>
<dbReference type="AlphaFoldDB" id="A0A5S6QDC5"/>
<organism evidence="1 2">
    <name type="scientific">Trichuris muris</name>
    <name type="common">Mouse whipworm</name>
    <dbReference type="NCBI Taxonomy" id="70415"/>
    <lineage>
        <taxon>Eukaryota</taxon>
        <taxon>Metazoa</taxon>
        <taxon>Ecdysozoa</taxon>
        <taxon>Nematoda</taxon>
        <taxon>Enoplea</taxon>
        <taxon>Dorylaimia</taxon>
        <taxon>Trichinellida</taxon>
        <taxon>Trichuridae</taxon>
        <taxon>Trichuris</taxon>
    </lineage>
</organism>
<keyword evidence="1" id="KW-1185">Reference proteome</keyword>
<proteinExistence type="predicted"/>
<reference evidence="2" key="1">
    <citation type="submission" date="2019-12" db="UniProtKB">
        <authorList>
            <consortium name="WormBaseParasite"/>
        </authorList>
    </citation>
    <scope>IDENTIFICATION</scope>
</reference>
<evidence type="ECO:0000313" key="2">
    <source>
        <dbReference type="WBParaSite" id="TMUE_1000005228.1"/>
    </source>
</evidence>
<dbReference type="InterPro" id="IPR052482">
    <property type="entry name" value="mtLSU_mL37"/>
</dbReference>
<dbReference type="GO" id="GO:0005739">
    <property type="term" value="C:mitochondrion"/>
    <property type="evidence" value="ECO:0007669"/>
    <property type="project" value="TreeGrafter"/>
</dbReference>
<dbReference type="PANTHER" id="PTHR15889:SF2">
    <property type="entry name" value="LARGE RIBOSOMAL SUBUNIT PROTEIN ML37"/>
    <property type="match status" value="1"/>
</dbReference>
<evidence type="ECO:0000313" key="1">
    <source>
        <dbReference type="Proteomes" id="UP000046395"/>
    </source>
</evidence>